<proteinExistence type="predicted"/>
<gene>
    <name evidence="1" type="ORF">BDZ94DRAFT_1238618</name>
</gene>
<keyword evidence="2" id="KW-1185">Reference proteome</keyword>
<evidence type="ECO:0000313" key="2">
    <source>
        <dbReference type="Proteomes" id="UP000807353"/>
    </source>
</evidence>
<sequence length="105" mass="12034">MTVPLETLKKAYILLFFKKGKRLYNSSVGIVSSLSIKIEQMSLFLLGPNINRSKSVLAFDRGRLIKRNPVRTWSAMVTFSKGWLVKSKRGINKTHTDMDMKGWMP</sequence>
<dbReference type="EMBL" id="MU150302">
    <property type="protein sequence ID" value="KAF9460221.1"/>
    <property type="molecule type" value="Genomic_DNA"/>
</dbReference>
<name>A0A9P6CC36_9AGAR</name>
<reference evidence="1" key="1">
    <citation type="submission" date="2020-11" db="EMBL/GenBank/DDBJ databases">
        <authorList>
            <consortium name="DOE Joint Genome Institute"/>
            <person name="Ahrendt S."/>
            <person name="Riley R."/>
            <person name="Andreopoulos W."/>
            <person name="Labutti K."/>
            <person name="Pangilinan J."/>
            <person name="Ruiz-Duenas F.J."/>
            <person name="Barrasa J.M."/>
            <person name="Sanchez-Garcia M."/>
            <person name="Camarero S."/>
            <person name="Miyauchi S."/>
            <person name="Serrano A."/>
            <person name="Linde D."/>
            <person name="Babiker R."/>
            <person name="Drula E."/>
            <person name="Ayuso-Fernandez I."/>
            <person name="Pacheco R."/>
            <person name="Padilla G."/>
            <person name="Ferreira P."/>
            <person name="Barriuso J."/>
            <person name="Kellner H."/>
            <person name="Castanera R."/>
            <person name="Alfaro M."/>
            <person name="Ramirez L."/>
            <person name="Pisabarro A.G."/>
            <person name="Kuo A."/>
            <person name="Tritt A."/>
            <person name="Lipzen A."/>
            <person name="He G."/>
            <person name="Yan M."/>
            <person name="Ng V."/>
            <person name="Cullen D."/>
            <person name="Martin F."/>
            <person name="Rosso M.-N."/>
            <person name="Henrissat B."/>
            <person name="Hibbett D."/>
            <person name="Martinez A.T."/>
            <person name="Grigoriev I.V."/>
        </authorList>
    </citation>
    <scope>NUCLEOTIDE SEQUENCE</scope>
    <source>
        <strain evidence="1">CBS 247.69</strain>
    </source>
</reference>
<dbReference type="AlphaFoldDB" id="A0A9P6CC36"/>
<protein>
    <submittedName>
        <fullName evidence="1">Uncharacterized protein</fullName>
    </submittedName>
</protein>
<accession>A0A9P6CC36</accession>
<dbReference type="Proteomes" id="UP000807353">
    <property type="component" value="Unassembled WGS sequence"/>
</dbReference>
<evidence type="ECO:0000313" key="1">
    <source>
        <dbReference type="EMBL" id="KAF9460221.1"/>
    </source>
</evidence>
<organism evidence="1 2">
    <name type="scientific">Collybia nuda</name>
    <dbReference type="NCBI Taxonomy" id="64659"/>
    <lineage>
        <taxon>Eukaryota</taxon>
        <taxon>Fungi</taxon>
        <taxon>Dikarya</taxon>
        <taxon>Basidiomycota</taxon>
        <taxon>Agaricomycotina</taxon>
        <taxon>Agaricomycetes</taxon>
        <taxon>Agaricomycetidae</taxon>
        <taxon>Agaricales</taxon>
        <taxon>Tricholomatineae</taxon>
        <taxon>Clitocybaceae</taxon>
        <taxon>Collybia</taxon>
    </lineage>
</organism>
<comment type="caution">
    <text evidence="1">The sequence shown here is derived from an EMBL/GenBank/DDBJ whole genome shotgun (WGS) entry which is preliminary data.</text>
</comment>